<dbReference type="PROSITE" id="PS00175">
    <property type="entry name" value="PG_MUTASE"/>
    <property type="match status" value="1"/>
</dbReference>
<evidence type="ECO:0000256" key="1">
    <source>
        <dbReference type="ARBA" id="ARBA00022801"/>
    </source>
</evidence>
<accession>A0AAV4L9U3</accession>
<comment type="caution">
    <text evidence="4">The sequence shown here is derived from an EMBL/GenBank/DDBJ whole genome shotgun (WGS) entry which is preliminary data.</text>
</comment>
<dbReference type="Pfam" id="PF00300">
    <property type="entry name" value="His_Phos_1"/>
    <property type="match status" value="1"/>
</dbReference>
<dbReference type="InterPro" id="IPR013078">
    <property type="entry name" value="His_Pase_superF_clade-1"/>
</dbReference>
<dbReference type="EMBL" id="BOQE01000001">
    <property type="protein sequence ID" value="GIM44572.1"/>
    <property type="molecule type" value="Genomic_DNA"/>
</dbReference>
<evidence type="ECO:0000313" key="4">
    <source>
        <dbReference type="EMBL" id="GIM44572.1"/>
    </source>
</evidence>
<dbReference type="GO" id="GO:0005829">
    <property type="term" value="C:cytosol"/>
    <property type="evidence" value="ECO:0007669"/>
    <property type="project" value="TreeGrafter"/>
</dbReference>
<reference evidence="4" key="1">
    <citation type="journal article" date="2023" name="Int. J. Syst. Evol. Microbiol.">
        <title>Collibacillus ludicampi gen. nov., sp. nov., a new soil bacterium of the family Alicyclobacillaceae.</title>
        <authorList>
            <person name="Jojima T."/>
            <person name="Ioku Y."/>
            <person name="Fukuta Y."/>
            <person name="Shirasaka N."/>
            <person name="Matsumura Y."/>
            <person name="Mori M."/>
        </authorList>
    </citation>
    <scope>NUCLEOTIDE SEQUENCE</scope>
    <source>
        <strain evidence="4">TP075</strain>
    </source>
</reference>
<gene>
    <name evidence="4" type="ORF">DNHGIG_01210</name>
</gene>
<dbReference type="PANTHER" id="PTHR46517">
    <property type="entry name" value="FRUCTOSE-2,6-BISPHOSPHATASE TIGAR"/>
    <property type="match status" value="1"/>
</dbReference>
<keyword evidence="5" id="KW-1185">Reference proteome</keyword>
<evidence type="ECO:0000256" key="2">
    <source>
        <dbReference type="PIRSR" id="PIRSR613078-1"/>
    </source>
</evidence>
<dbReference type="PANTHER" id="PTHR46517:SF1">
    <property type="entry name" value="FRUCTOSE-2,6-BISPHOSPHATASE TIGAR"/>
    <property type="match status" value="1"/>
</dbReference>
<dbReference type="InterPro" id="IPR051695">
    <property type="entry name" value="Phosphoglycerate_Mutase"/>
</dbReference>
<dbReference type="InterPro" id="IPR029033">
    <property type="entry name" value="His_PPase_superfam"/>
</dbReference>
<dbReference type="Gene3D" id="3.40.50.1240">
    <property type="entry name" value="Phosphoglycerate mutase-like"/>
    <property type="match status" value="1"/>
</dbReference>
<feature type="binding site" evidence="3">
    <location>
        <begin position="10"/>
        <end position="17"/>
    </location>
    <ligand>
        <name>substrate</name>
    </ligand>
</feature>
<dbReference type="RefSeq" id="WP_282197843.1">
    <property type="nucleotide sequence ID" value="NZ_BOQE01000001.1"/>
</dbReference>
<dbReference type="AlphaFoldDB" id="A0AAV4L9U3"/>
<feature type="active site" description="Proton donor/acceptor" evidence="2">
    <location>
        <position position="86"/>
    </location>
</feature>
<feature type="active site" description="Tele-phosphohistidine intermediate" evidence="2">
    <location>
        <position position="11"/>
    </location>
</feature>
<sequence>MQKTEICLVRHGETPWNKETRLQGSQDIALSPLGILQAKTVAERLRNESWHAIYSSDLTRAYDTAKYIRSAVGLSIPHHVDKRLRERHYGTLEGMTRAEILQLYPDFHLPDDEVVIPGVETHADLRQRVYQAIHEVATLHRGKRIIIVSHGGSIHAFLYKITGRLPERIGNTAITRITWEDGKWYTHSINDTSHLENMEIPSTQRDR</sequence>
<dbReference type="InterPro" id="IPR001345">
    <property type="entry name" value="PG/BPGM_mutase_AS"/>
</dbReference>
<evidence type="ECO:0000313" key="5">
    <source>
        <dbReference type="Proteomes" id="UP001057291"/>
    </source>
</evidence>
<feature type="binding site" evidence="3">
    <location>
        <position position="60"/>
    </location>
    <ligand>
        <name>substrate</name>
    </ligand>
</feature>
<name>A0AAV4L9U3_9BACL</name>
<proteinExistence type="predicted"/>
<dbReference type="Proteomes" id="UP001057291">
    <property type="component" value="Unassembled WGS sequence"/>
</dbReference>
<keyword evidence="1" id="KW-0378">Hydrolase</keyword>
<dbReference type="SMART" id="SM00855">
    <property type="entry name" value="PGAM"/>
    <property type="match status" value="1"/>
</dbReference>
<dbReference type="GO" id="GO:0004331">
    <property type="term" value="F:fructose-2,6-bisphosphate 2-phosphatase activity"/>
    <property type="evidence" value="ECO:0007669"/>
    <property type="project" value="TreeGrafter"/>
</dbReference>
<protein>
    <submittedName>
        <fullName evidence="4">Phosphoglycerate mutase</fullName>
    </submittedName>
</protein>
<dbReference type="GO" id="GO:0043456">
    <property type="term" value="P:regulation of pentose-phosphate shunt"/>
    <property type="evidence" value="ECO:0007669"/>
    <property type="project" value="TreeGrafter"/>
</dbReference>
<dbReference type="GO" id="GO:0045820">
    <property type="term" value="P:negative regulation of glycolytic process"/>
    <property type="evidence" value="ECO:0007669"/>
    <property type="project" value="TreeGrafter"/>
</dbReference>
<dbReference type="SUPFAM" id="SSF53254">
    <property type="entry name" value="Phosphoglycerate mutase-like"/>
    <property type="match status" value="1"/>
</dbReference>
<feature type="binding site" evidence="3">
    <location>
        <begin position="86"/>
        <end position="89"/>
    </location>
    <ligand>
        <name>substrate</name>
    </ligand>
</feature>
<organism evidence="4 5">
    <name type="scientific">Collibacillus ludicampi</name>
    <dbReference type="NCBI Taxonomy" id="2771369"/>
    <lineage>
        <taxon>Bacteria</taxon>
        <taxon>Bacillati</taxon>
        <taxon>Bacillota</taxon>
        <taxon>Bacilli</taxon>
        <taxon>Bacillales</taxon>
        <taxon>Alicyclobacillaceae</taxon>
        <taxon>Collibacillus</taxon>
    </lineage>
</organism>
<evidence type="ECO:0000256" key="3">
    <source>
        <dbReference type="PIRSR" id="PIRSR613078-2"/>
    </source>
</evidence>
<dbReference type="CDD" id="cd07067">
    <property type="entry name" value="HP_PGM_like"/>
    <property type="match status" value="1"/>
</dbReference>